<protein>
    <submittedName>
        <fullName evidence="1">Uncharacterized protein</fullName>
    </submittedName>
</protein>
<evidence type="ECO:0000313" key="2">
    <source>
        <dbReference type="Proteomes" id="UP000230646"/>
    </source>
</evidence>
<organism evidence="1 2">
    <name type="scientific">Candidatus Infernicultor aquiphilus</name>
    <dbReference type="NCBI Taxonomy" id="1805029"/>
    <lineage>
        <taxon>Bacteria</taxon>
        <taxon>Pseudomonadati</taxon>
        <taxon>Atribacterota</taxon>
        <taxon>Candidatus Phoenicimicrobiia</taxon>
        <taxon>Candidatus Pheonicimicrobiales</taxon>
        <taxon>Candidatus Phoenicimicrobiaceae</taxon>
        <taxon>Candidatus Infernicultor</taxon>
    </lineage>
</organism>
<accession>A0A2M7PT28</accession>
<comment type="caution">
    <text evidence="1">The sequence shown here is derived from an EMBL/GenBank/DDBJ whole genome shotgun (WGS) entry which is preliminary data.</text>
</comment>
<dbReference type="EMBL" id="PFKO01000079">
    <property type="protein sequence ID" value="PIY33437.1"/>
    <property type="molecule type" value="Genomic_DNA"/>
</dbReference>
<evidence type="ECO:0000313" key="1">
    <source>
        <dbReference type="EMBL" id="PIY33437.1"/>
    </source>
</evidence>
<reference evidence="1 2" key="1">
    <citation type="submission" date="2017-09" db="EMBL/GenBank/DDBJ databases">
        <title>Depth-based differentiation of microbial function through sediment-hosted aquifers and enrichment of novel symbionts in the deep terrestrial subsurface.</title>
        <authorList>
            <person name="Probst A.J."/>
            <person name="Ladd B."/>
            <person name="Jarett J.K."/>
            <person name="Geller-Mcgrath D.E."/>
            <person name="Sieber C.M."/>
            <person name="Emerson J.B."/>
            <person name="Anantharaman K."/>
            <person name="Thomas B.C."/>
            <person name="Malmstrom R."/>
            <person name="Stieglmeier M."/>
            <person name="Klingl A."/>
            <person name="Woyke T."/>
            <person name="Ryan C.M."/>
            <person name="Banfield J.F."/>
        </authorList>
    </citation>
    <scope>NUCLEOTIDE SEQUENCE [LARGE SCALE GENOMIC DNA]</scope>
    <source>
        <strain evidence="1">CG_4_10_14_3_um_filter_34_13</strain>
    </source>
</reference>
<proteinExistence type="predicted"/>
<dbReference type="AlphaFoldDB" id="A0A2M7PT28"/>
<dbReference type="Proteomes" id="UP000230646">
    <property type="component" value="Unassembled WGS sequence"/>
</dbReference>
<name>A0A2M7PT28_9BACT</name>
<sequence length="60" mass="6958">MATADNTVFVASLRLPKFAYANFTNIKNVMCHSHETCACENGKWESRRTIKWILYLDSFI</sequence>
<gene>
    <name evidence="1" type="ORF">COZ07_02170</name>
</gene>